<proteinExistence type="predicted"/>
<feature type="region of interest" description="Disordered" evidence="1">
    <location>
        <begin position="314"/>
        <end position="373"/>
    </location>
</feature>
<feature type="compositionally biased region" description="Low complexity" evidence="1">
    <location>
        <begin position="339"/>
        <end position="353"/>
    </location>
</feature>
<name>E1SLD8_FERBD</name>
<feature type="domain" description="Flagellar hook-length control protein-like C-terminal" evidence="2">
    <location>
        <begin position="254"/>
        <end position="335"/>
    </location>
</feature>
<dbReference type="Pfam" id="PF02120">
    <property type="entry name" value="Flg_hook"/>
    <property type="match status" value="1"/>
</dbReference>
<keyword evidence="3" id="KW-0966">Cell projection</keyword>
<dbReference type="HOGENOM" id="CLU_741344_0_0_6"/>
<protein>
    <submittedName>
        <fullName evidence="3">Flagellar hook-length control protein</fullName>
    </submittedName>
</protein>
<accession>E1SLD8</accession>
<keyword evidence="3" id="KW-0969">Cilium</keyword>
<keyword evidence="4" id="KW-1185">Reference proteome</keyword>
<dbReference type="EMBL" id="CP002209">
    <property type="protein sequence ID" value="ADN76502.1"/>
    <property type="molecule type" value="Genomic_DNA"/>
</dbReference>
<dbReference type="InterPro" id="IPR038610">
    <property type="entry name" value="FliK-like_C_sf"/>
</dbReference>
<gene>
    <name evidence="3" type="ordered locus">Fbal_2299</name>
</gene>
<dbReference type="CDD" id="cd17470">
    <property type="entry name" value="T3SS_Flik_C"/>
    <property type="match status" value="1"/>
</dbReference>
<dbReference type="RefSeq" id="WP_013345808.1">
    <property type="nucleotide sequence ID" value="NC_014541.1"/>
</dbReference>
<dbReference type="InterPro" id="IPR021136">
    <property type="entry name" value="Flagellar_hook_control-like_C"/>
</dbReference>
<dbReference type="KEGG" id="fbl:Fbal_2299"/>
<feature type="region of interest" description="Disordered" evidence="1">
    <location>
        <begin position="64"/>
        <end position="105"/>
    </location>
</feature>
<evidence type="ECO:0000313" key="4">
    <source>
        <dbReference type="Proteomes" id="UP000006683"/>
    </source>
</evidence>
<dbReference type="InterPro" id="IPR052563">
    <property type="entry name" value="FliK"/>
</dbReference>
<feature type="compositionally biased region" description="Polar residues" evidence="1">
    <location>
        <begin position="83"/>
        <end position="98"/>
    </location>
</feature>
<dbReference type="PANTHER" id="PTHR37533:SF2">
    <property type="entry name" value="FLAGELLAR HOOK-LENGTH CONTROL PROTEIN"/>
    <property type="match status" value="1"/>
</dbReference>
<dbReference type="eggNOG" id="COG3144">
    <property type="taxonomic scope" value="Bacteria"/>
</dbReference>
<dbReference type="GeneID" id="67182511"/>
<dbReference type="Proteomes" id="UP000006683">
    <property type="component" value="Chromosome"/>
</dbReference>
<sequence>MRIFPSTPSANASDSLMAQPGEGQRDASADGFGLLMPLAGPASQAPVAHQSGLPLQRGTAQLAQGVTQDAAAVSARTPVDPNGPQSPSLLSTPASFSQAPGGVGQPATVTPMVPLAVEPGRADSRVSGGASPAAQLGASVTDAVASLTHQAKGQSPSALPIDSLATSSSQLRLGNTELLAAMRQLTAAEAPGLAAQASDGRHSEAQATLNAVAQASAQTQSSSAARALPQWGPVTLPAEPQHWAREMLTPLRDQLRFQFEQQIKSAELRLDPPDLGRIELNVRLEGERLIVQLNAANPTVREALQSGAERLRDELGQSHGGQVDVDVGQEGEGRQQRDSSASSPLHLASSIHPASVASGPADDRNHHQIDALA</sequence>
<feature type="compositionally biased region" description="Polar residues" evidence="1">
    <location>
        <begin position="1"/>
        <end position="16"/>
    </location>
</feature>
<dbReference type="STRING" id="550540.Fbal_2299"/>
<evidence type="ECO:0000259" key="2">
    <source>
        <dbReference type="Pfam" id="PF02120"/>
    </source>
</evidence>
<dbReference type="Gene3D" id="3.30.750.140">
    <property type="match status" value="1"/>
</dbReference>
<organism evidence="3 4">
    <name type="scientific">Ferrimonas balearica (strain DSM 9799 / CCM 4581 / KCTC 23876 / PAT)</name>
    <dbReference type="NCBI Taxonomy" id="550540"/>
    <lineage>
        <taxon>Bacteria</taxon>
        <taxon>Pseudomonadati</taxon>
        <taxon>Pseudomonadota</taxon>
        <taxon>Gammaproteobacteria</taxon>
        <taxon>Alteromonadales</taxon>
        <taxon>Ferrimonadaceae</taxon>
        <taxon>Ferrimonas</taxon>
    </lineage>
</organism>
<keyword evidence="3" id="KW-0282">Flagellum</keyword>
<dbReference type="AlphaFoldDB" id="E1SLD8"/>
<feature type="region of interest" description="Disordered" evidence="1">
    <location>
        <begin position="1"/>
        <end position="49"/>
    </location>
</feature>
<reference evidence="3 4" key="1">
    <citation type="journal article" date="2010" name="Stand. Genomic Sci.">
        <title>Complete genome sequence of Ferrimonas balearica type strain (PAT).</title>
        <authorList>
            <person name="Nolan M."/>
            <person name="Sikorski J."/>
            <person name="Davenport K."/>
            <person name="Lucas S."/>
            <person name="Glavina Del Rio T."/>
            <person name="Tice H."/>
            <person name="Cheng J."/>
            <person name="Goodwin L."/>
            <person name="Pitluck S."/>
            <person name="Liolios K."/>
            <person name="Ivanova N."/>
            <person name="Mavromatis K."/>
            <person name="Ovchinnikova G."/>
            <person name="Pati A."/>
            <person name="Chen A."/>
            <person name="Palaniappan K."/>
            <person name="Land M."/>
            <person name="Hauser L."/>
            <person name="Chang Y."/>
            <person name="Jeffries C."/>
            <person name="Tapia R."/>
            <person name="Brettin T."/>
            <person name="Detter J."/>
            <person name="Han C."/>
            <person name="Yasawong M."/>
            <person name="Rohde M."/>
            <person name="Tindall B."/>
            <person name="Goker M."/>
            <person name="Woyke T."/>
            <person name="Bristow J."/>
            <person name="Eisen J."/>
            <person name="Markowitz V."/>
            <person name="Hugenholtz P."/>
            <person name="Kyrpides N."/>
            <person name="Klenk H."/>
            <person name="Lapidus A."/>
        </authorList>
    </citation>
    <scope>NUCLEOTIDE SEQUENCE [LARGE SCALE GENOMIC DNA]</scope>
    <source>
        <strain evidence="4">DSM 9799 / CCM 4581 / KCTC 23876 / PAT</strain>
    </source>
</reference>
<dbReference type="PANTHER" id="PTHR37533">
    <property type="entry name" value="FLAGELLAR HOOK-LENGTH CONTROL PROTEIN"/>
    <property type="match status" value="1"/>
</dbReference>
<evidence type="ECO:0000256" key="1">
    <source>
        <dbReference type="SAM" id="MobiDB-lite"/>
    </source>
</evidence>
<evidence type="ECO:0000313" key="3">
    <source>
        <dbReference type="EMBL" id="ADN76502.1"/>
    </source>
</evidence>
<feature type="compositionally biased region" description="Basic and acidic residues" evidence="1">
    <location>
        <begin position="361"/>
        <end position="373"/>
    </location>
</feature>
<dbReference type="OrthoDB" id="1792985at2"/>